<keyword evidence="8" id="KW-0624">Polysaccharide degradation</keyword>
<keyword evidence="6" id="KW-0378">Hydrolase</keyword>
<dbReference type="SUPFAM" id="SSF53474">
    <property type="entry name" value="alpha/beta-Hydrolases"/>
    <property type="match status" value="1"/>
</dbReference>
<gene>
    <name evidence="12" type="ORF">EJ08DRAFT_635365</name>
</gene>
<comment type="caution">
    <text evidence="12">The sequence shown here is derived from an EMBL/GenBank/DDBJ whole genome shotgun (WGS) entry which is preliminary data.</text>
</comment>
<feature type="region of interest" description="Disordered" evidence="10">
    <location>
        <begin position="362"/>
        <end position="383"/>
    </location>
</feature>
<comment type="subcellular location">
    <subcellularLocation>
        <location evidence="1">Secreted</location>
    </subcellularLocation>
</comment>
<feature type="signal peptide" evidence="11">
    <location>
        <begin position="1"/>
        <end position="18"/>
    </location>
</feature>
<sequence>MRPLSQLFFVTLLTTVWAAPRASPGCGKTIESSLTPGGPSKSFTHESDAGQYGIKMRRRIRIALPPKYKDYEPAPLILAFHGKHRNGTSFEHVTQFSDGKLNDNAVTVFPDGIDLRWSGDPSSPELKRNNDITYTLELLTHITESFCIDLNRIYAVGFSGGGGLVNLLACDPTLSSSIAAYAIASGAFFRGTPVDPDTIFDPKLCNPNRTPIPMIEFHGDEDNIVGYDGKQSFDGPTYSIIGWLKSWAERNNCAFNKGEKEILNHGKVDKYNWECKDEEGKVFDKPILQHYLLHGVEHTWPSVPLPLTMAEDADANEFDATEVILKFFGEHELPEEGAGVKEREKKLFEKEGKQEIEGLWEEGKEYEEKKEEKPEKADIKDEL</sequence>
<evidence type="ECO:0000256" key="1">
    <source>
        <dbReference type="ARBA" id="ARBA00004613"/>
    </source>
</evidence>
<evidence type="ECO:0000256" key="2">
    <source>
        <dbReference type="ARBA" id="ARBA00013091"/>
    </source>
</evidence>
<evidence type="ECO:0000256" key="11">
    <source>
        <dbReference type="SAM" id="SignalP"/>
    </source>
</evidence>
<dbReference type="InterPro" id="IPR029058">
    <property type="entry name" value="AB_hydrolase_fold"/>
</dbReference>
<evidence type="ECO:0000313" key="12">
    <source>
        <dbReference type="EMBL" id="KAF2429402.1"/>
    </source>
</evidence>
<dbReference type="PANTHER" id="PTHR38050">
    <property type="match status" value="1"/>
</dbReference>
<dbReference type="EMBL" id="MU007047">
    <property type="protein sequence ID" value="KAF2429402.1"/>
    <property type="molecule type" value="Genomic_DNA"/>
</dbReference>
<comment type="catalytic activity">
    <reaction evidence="9">
        <text>feruloyl-polysaccharide + H2O = ferulate + polysaccharide.</text>
        <dbReference type="EC" id="3.1.1.73"/>
    </reaction>
</comment>
<evidence type="ECO:0000256" key="3">
    <source>
        <dbReference type="ARBA" id="ARBA00022525"/>
    </source>
</evidence>
<feature type="chain" id="PRO_5040237601" description="feruloyl esterase" evidence="11">
    <location>
        <begin position="19"/>
        <end position="383"/>
    </location>
</feature>
<evidence type="ECO:0000256" key="4">
    <source>
        <dbReference type="ARBA" id="ARBA00022651"/>
    </source>
</evidence>
<evidence type="ECO:0000256" key="9">
    <source>
        <dbReference type="ARBA" id="ARBA00034075"/>
    </source>
</evidence>
<dbReference type="GO" id="GO:0045493">
    <property type="term" value="P:xylan catabolic process"/>
    <property type="evidence" value="ECO:0007669"/>
    <property type="project" value="UniProtKB-KW"/>
</dbReference>
<dbReference type="GO" id="GO:0005576">
    <property type="term" value="C:extracellular region"/>
    <property type="evidence" value="ECO:0007669"/>
    <property type="project" value="UniProtKB-SubCell"/>
</dbReference>
<dbReference type="GO" id="GO:0030600">
    <property type="term" value="F:feruloyl esterase activity"/>
    <property type="evidence" value="ECO:0007669"/>
    <property type="project" value="UniProtKB-EC"/>
</dbReference>
<evidence type="ECO:0000256" key="5">
    <source>
        <dbReference type="ARBA" id="ARBA00022729"/>
    </source>
</evidence>
<evidence type="ECO:0000256" key="8">
    <source>
        <dbReference type="ARBA" id="ARBA00023326"/>
    </source>
</evidence>
<evidence type="ECO:0000256" key="7">
    <source>
        <dbReference type="ARBA" id="ARBA00023277"/>
    </source>
</evidence>
<evidence type="ECO:0000313" key="13">
    <source>
        <dbReference type="Proteomes" id="UP000800235"/>
    </source>
</evidence>
<reference evidence="12" key="1">
    <citation type="journal article" date="2020" name="Stud. Mycol.">
        <title>101 Dothideomycetes genomes: a test case for predicting lifestyles and emergence of pathogens.</title>
        <authorList>
            <person name="Haridas S."/>
            <person name="Albert R."/>
            <person name="Binder M."/>
            <person name="Bloem J."/>
            <person name="Labutti K."/>
            <person name="Salamov A."/>
            <person name="Andreopoulos B."/>
            <person name="Baker S."/>
            <person name="Barry K."/>
            <person name="Bills G."/>
            <person name="Bluhm B."/>
            <person name="Cannon C."/>
            <person name="Castanera R."/>
            <person name="Culley D."/>
            <person name="Daum C."/>
            <person name="Ezra D."/>
            <person name="Gonzalez J."/>
            <person name="Henrissat B."/>
            <person name="Kuo A."/>
            <person name="Liang C."/>
            <person name="Lipzen A."/>
            <person name="Lutzoni F."/>
            <person name="Magnuson J."/>
            <person name="Mondo S."/>
            <person name="Nolan M."/>
            <person name="Ohm R."/>
            <person name="Pangilinan J."/>
            <person name="Park H.-J."/>
            <person name="Ramirez L."/>
            <person name="Alfaro M."/>
            <person name="Sun H."/>
            <person name="Tritt A."/>
            <person name="Yoshinaga Y."/>
            <person name="Zwiers L.-H."/>
            <person name="Turgeon B."/>
            <person name="Goodwin S."/>
            <person name="Spatafora J."/>
            <person name="Crous P."/>
            <person name="Grigoriev I."/>
        </authorList>
    </citation>
    <scope>NUCLEOTIDE SEQUENCE</scope>
    <source>
        <strain evidence="12">CBS 130266</strain>
    </source>
</reference>
<evidence type="ECO:0000256" key="6">
    <source>
        <dbReference type="ARBA" id="ARBA00022801"/>
    </source>
</evidence>
<keyword evidence="4" id="KW-0858">Xylan degradation</keyword>
<keyword evidence="5 11" id="KW-0732">Signal</keyword>
<keyword evidence="3" id="KW-0964">Secreted</keyword>
<accession>A0A9P4NPR0</accession>
<dbReference type="PANTHER" id="PTHR38050:SF2">
    <property type="entry name" value="FERULOYL ESTERASE C-RELATED"/>
    <property type="match status" value="1"/>
</dbReference>
<dbReference type="Gene3D" id="3.40.50.1820">
    <property type="entry name" value="alpha/beta hydrolase"/>
    <property type="match status" value="1"/>
</dbReference>
<dbReference type="InterPro" id="IPR043595">
    <property type="entry name" value="FaeB/C/D"/>
</dbReference>
<feature type="region of interest" description="Disordered" evidence="10">
    <location>
        <begin position="28"/>
        <end position="48"/>
    </location>
</feature>
<evidence type="ECO:0000256" key="10">
    <source>
        <dbReference type="SAM" id="MobiDB-lite"/>
    </source>
</evidence>
<protein>
    <recommendedName>
        <fullName evidence="2">feruloyl esterase</fullName>
        <ecNumber evidence="2">3.1.1.73</ecNumber>
    </recommendedName>
</protein>
<keyword evidence="7" id="KW-0119">Carbohydrate metabolism</keyword>
<keyword evidence="13" id="KW-1185">Reference proteome</keyword>
<dbReference type="OrthoDB" id="424610at2759"/>
<dbReference type="AlphaFoldDB" id="A0A9P4NPR0"/>
<dbReference type="EC" id="3.1.1.73" evidence="2"/>
<organism evidence="12 13">
    <name type="scientific">Tothia fuscella</name>
    <dbReference type="NCBI Taxonomy" id="1048955"/>
    <lineage>
        <taxon>Eukaryota</taxon>
        <taxon>Fungi</taxon>
        <taxon>Dikarya</taxon>
        <taxon>Ascomycota</taxon>
        <taxon>Pezizomycotina</taxon>
        <taxon>Dothideomycetes</taxon>
        <taxon>Pleosporomycetidae</taxon>
        <taxon>Venturiales</taxon>
        <taxon>Cylindrosympodiaceae</taxon>
        <taxon>Tothia</taxon>
    </lineage>
</organism>
<dbReference type="Proteomes" id="UP000800235">
    <property type="component" value="Unassembled WGS sequence"/>
</dbReference>
<proteinExistence type="predicted"/>
<name>A0A9P4NPR0_9PEZI</name>